<dbReference type="PROSITE" id="PS51381">
    <property type="entry name" value="C2_B9"/>
    <property type="match status" value="1"/>
</dbReference>
<evidence type="ECO:0000256" key="4">
    <source>
        <dbReference type="ARBA" id="ARBA00023212"/>
    </source>
</evidence>
<comment type="subcellular location">
    <subcellularLocation>
        <location evidence="1">Cytoplasm</location>
        <location evidence="1">Cytoskeleton</location>
        <location evidence="1">Cilium basal body</location>
    </subcellularLocation>
</comment>
<dbReference type="Pfam" id="PF07162">
    <property type="entry name" value="B9-C2"/>
    <property type="match status" value="1"/>
</dbReference>
<comment type="similarity">
    <text evidence="6">Belongs to the B9D family.</text>
</comment>
<evidence type="ECO:0000256" key="3">
    <source>
        <dbReference type="ARBA" id="ARBA00022794"/>
    </source>
</evidence>
<dbReference type="OrthoDB" id="184109at2759"/>
<dbReference type="GO" id="GO:0036038">
    <property type="term" value="C:MKS complex"/>
    <property type="evidence" value="ECO:0007669"/>
    <property type="project" value="TreeGrafter"/>
</dbReference>
<keyword evidence="4" id="KW-0206">Cytoskeleton</keyword>
<evidence type="ECO:0000313" key="8">
    <source>
        <dbReference type="EMBL" id="KIH57024.1"/>
    </source>
</evidence>
<keyword evidence="5" id="KW-0966">Cell projection</keyword>
<reference evidence="8 9" key="1">
    <citation type="submission" date="2013-12" db="EMBL/GenBank/DDBJ databases">
        <title>Draft genome of the parsitic nematode Ancylostoma duodenale.</title>
        <authorList>
            <person name="Mitreva M."/>
        </authorList>
    </citation>
    <scope>NUCLEOTIDE SEQUENCE [LARGE SCALE GENOMIC DNA]</scope>
    <source>
        <strain evidence="8 9">Zhejiang</strain>
    </source>
</reference>
<dbReference type="AlphaFoldDB" id="A0A0C2GDR2"/>
<evidence type="ECO:0000256" key="5">
    <source>
        <dbReference type="ARBA" id="ARBA00023273"/>
    </source>
</evidence>
<protein>
    <recommendedName>
        <fullName evidence="7">B9 domain-containing protein 2</fullName>
    </recommendedName>
</protein>
<name>A0A0C2GDR2_9BILA</name>
<dbReference type="InterPro" id="IPR010796">
    <property type="entry name" value="C2_B9-type_dom"/>
</dbReference>
<gene>
    <name evidence="8" type="ORF">ANCDUO_12792</name>
</gene>
<keyword evidence="9" id="KW-1185">Reference proteome</keyword>
<accession>A0A0C2GDR2</accession>
<evidence type="ECO:0000256" key="2">
    <source>
        <dbReference type="ARBA" id="ARBA00022490"/>
    </source>
</evidence>
<evidence type="ECO:0000256" key="7">
    <source>
        <dbReference type="ARBA" id="ARBA00039272"/>
    </source>
</evidence>
<dbReference type="PANTHER" id="PTHR12968">
    <property type="entry name" value="B9 DOMAIN-CONTAINING"/>
    <property type="match status" value="1"/>
</dbReference>
<dbReference type="Proteomes" id="UP000054047">
    <property type="component" value="Unassembled WGS sequence"/>
</dbReference>
<keyword evidence="2" id="KW-0963">Cytoplasm</keyword>
<proteinExistence type="inferred from homology"/>
<evidence type="ECO:0000256" key="1">
    <source>
        <dbReference type="ARBA" id="ARBA00004120"/>
    </source>
</evidence>
<evidence type="ECO:0000256" key="6">
    <source>
        <dbReference type="ARBA" id="ARBA00038411"/>
    </source>
</evidence>
<evidence type="ECO:0000313" key="9">
    <source>
        <dbReference type="Proteomes" id="UP000054047"/>
    </source>
</evidence>
<organism evidence="8 9">
    <name type="scientific">Ancylostoma duodenale</name>
    <dbReference type="NCBI Taxonomy" id="51022"/>
    <lineage>
        <taxon>Eukaryota</taxon>
        <taxon>Metazoa</taxon>
        <taxon>Ecdysozoa</taxon>
        <taxon>Nematoda</taxon>
        <taxon>Chromadorea</taxon>
        <taxon>Rhabditida</taxon>
        <taxon>Rhabditina</taxon>
        <taxon>Rhabditomorpha</taxon>
        <taxon>Strongyloidea</taxon>
        <taxon>Ancylostomatidae</taxon>
        <taxon>Ancylostomatinae</taxon>
        <taxon>Ancylostoma</taxon>
    </lineage>
</organism>
<keyword evidence="3" id="KW-0970">Cilium biogenesis/degradation</keyword>
<sequence>MAEVYISGQIESADGFGDNRVCCRWSLLTGRSIMDRSSQNNLMCSGGGWRVVEGAVEGQTQTDLPSAFEEAYFAHPIDLHLATKTIQGWPRIELQVWHHDVYGRQELVGYGSLFLPSTPGEHEVRILFA</sequence>
<dbReference type="GO" id="GO:0060271">
    <property type="term" value="P:cilium assembly"/>
    <property type="evidence" value="ECO:0007669"/>
    <property type="project" value="TreeGrafter"/>
</dbReference>
<dbReference type="PANTHER" id="PTHR12968:SF2">
    <property type="entry name" value="B9 DOMAIN-CONTAINING PROTEIN 2"/>
    <property type="match status" value="1"/>
</dbReference>
<dbReference type="EMBL" id="KN734941">
    <property type="protein sequence ID" value="KIH57024.1"/>
    <property type="molecule type" value="Genomic_DNA"/>
</dbReference>